<dbReference type="InterPro" id="IPR023193">
    <property type="entry name" value="EPSP_synthase_CS"/>
</dbReference>
<feature type="binding site" evidence="7">
    <location>
        <position position="198"/>
    </location>
    <ligand>
        <name>3-phosphoshikimate</name>
        <dbReference type="ChEBI" id="CHEBI:145989"/>
    </ligand>
</feature>
<evidence type="ECO:0000259" key="8">
    <source>
        <dbReference type="Pfam" id="PF00275"/>
    </source>
</evidence>
<feature type="binding site" evidence="7">
    <location>
        <position position="452"/>
    </location>
    <ligand>
        <name>phosphoenolpyruvate</name>
        <dbReference type="ChEBI" id="CHEBI:58702"/>
    </ligand>
</feature>
<comment type="function">
    <text evidence="7">Catalyzes the transfer of the enolpyruvyl moiety of phosphoenolpyruvate (PEP) to the 5-hydroxyl of shikimate-3-phosphate (S3P) to produce enolpyruvyl shikimate-3-phosphate and inorganic phosphate.</text>
</comment>
<reference evidence="9 10" key="1">
    <citation type="journal article" date="2013" name="Genome Announc.">
        <title>Whole-Genome Sequence of the Clinical Strain Corynebacterium argentoratense DSM 44202, Isolated from a Human Throat Specimen.</title>
        <authorList>
            <person name="Bomholt C."/>
            <person name="Glaub A."/>
            <person name="Gravermann K."/>
            <person name="Albersmeier A."/>
            <person name="Brinkrolf K."/>
            <person name="Ruckert C."/>
            <person name="Tauch A."/>
        </authorList>
    </citation>
    <scope>NUCLEOTIDE SEQUENCE [LARGE SCALE GENOMIC DNA]</scope>
    <source>
        <strain evidence="9">DSM 44202</strain>
    </source>
</reference>
<dbReference type="HAMAP" id="MF_00210">
    <property type="entry name" value="EPSP_synth"/>
    <property type="match status" value="1"/>
</dbReference>
<feature type="binding site" evidence="7">
    <location>
        <position position="198"/>
    </location>
    <ligand>
        <name>phosphoenolpyruvate</name>
        <dbReference type="ChEBI" id="CHEBI:58702"/>
    </ligand>
</feature>
<sequence>MSASVALATVALPRLHLSPTTVVAMSWNAPTAPDRPIDAFVTVPGSKSMTNRALVLAALANAPSTVVGALRSRDSDLMIAGLQAMGARIDEDCSGAQPVLRVVPGPIGGAEVDCGLAGTVMRFLPPVAALAASDDGGPACVRFDGDEQARKRPMGSVLGALRSVGVDVAGDALPFEVCSSGYRPQGGTVTIDASASSQFVSGLLLSGARYASGLEVRHSGGRVPSMPHIEMTVEMLRSAGVDVAVDGSHSPSWWRVVSGPIAGRQWVIEPDLSNATPFLAAAAVTGGCVTTPWPESTTQPGEEIRPILEAMGARVVFEACASGDNSDGALGRLRVCGPSDGVLQGVEWDMSAIGELTPTVAALAAVASTPSHLYGIAHLRGHETDRLQALAAEINRLGGACEELDDGIRITPAPLHGGVWHSYADHRMATAGAIIGLKVDGVMVDDIETTSKTLPGFAGMWSDMLGLASDGAV</sequence>
<dbReference type="HOGENOM" id="CLU_024321_0_0_11"/>
<feature type="binding site" evidence="7">
    <location>
        <position position="152"/>
    </location>
    <ligand>
        <name>phosphoenolpyruvate</name>
        <dbReference type="ChEBI" id="CHEBI:58702"/>
    </ligand>
</feature>
<comment type="catalytic activity">
    <reaction evidence="6">
        <text>3-phosphoshikimate + phosphoenolpyruvate = 5-O-(1-carboxyvinyl)-3-phosphoshikimate + phosphate</text>
        <dbReference type="Rhea" id="RHEA:21256"/>
        <dbReference type="ChEBI" id="CHEBI:43474"/>
        <dbReference type="ChEBI" id="CHEBI:57701"/>
        <dbReference type="ChEBI" id="CHEBI:58702"/>
        <dbReference type="ChEBI" id="CHEBI:145989"/>
        <dbReference type="EC" id="2.5.1.19"/>
    </reaction>
    <physiologicalReaction direction="left-to-right" evidence="6">
        <dbReference type="Rhea" id="RHEA:21257"/>
    </physiologicalReaction>
</comment>
<dbReference type="InterPro" id="IPR006264">
    <property type="entry name" value="EPSP_synthase"/>
</dbReference>
<dbReference type="STRING" id="1348662.CARG_01905"/>
<feature type="binding site" evidence="7">
    <location>
        <position position="196"/>
    </location>
    <ligand>
        <name>3-phosphoshikimate</name>
        <dbReference type="ChEBI" id="CHEBI:145989"/>
    </ligand>
</feature>
<dbReference type="KEGG" id="caz:CARG_01905"/>
<keyword evidence="4 7" id="KW-0808">Transferase</keyword>
<gene>
    <name evidence="7" type="primary">aroA</name>
    <name evidence="9" type="ORF">CARG_01905</name>
</gene>
<feature type="binding site" evidence="7">
    <location>
        <position position="48"/>
    </location>
    <ligand>
        <name>3-phosphoshikimate</name>
        <dbReference type="ChEBI" id="CHEBI:145989"/>
    </ligand>
</feature>
<keyword evidence="10" id="KW-1185">Reference proteome</keyword>
<organism evidence="9 10">
    <name type="scientific">Corynebacterium argentoratense DSM 44202</name>
    <dbReference type="NCBI Taxonomy" id="1348662"/>
    <lineage>
        <taxon>Bacteria</taxon>
        <taxon>Bacillati</taxon>
        <taxon>Actinomycetota</taxon>
        <taxon>Actinomycetes</taxon>
        <taxon>Mycobacteriales</taxon>
        <taxon>Corynebacteriaceae</taxon>
        <taxon>Corynebacterium</taxon>
    </lineage>
</organism>
<evidence type="ECO:0000256" key="1">
    <source>
        <dbReference type="ARBA" id="ARBA00004811"/>
    </source>
</evidence>
<dbReference type="PANTHER" id="PTHR21090">
    <property type="entry name" value="AROM/DEHYDROQUINATE SYNTHASE"/>
    <property type="match status" value="1"/>
</dbReference>
<dbReference type="EC" id="2.5.1.19" evidence="7"/>
<feature type="binding site" evidence="7">
    <location>
        <position position="355"/>
    </location>
    <ligand>
        <name>3-phosphoshikimate</name>
        <dbReference type="ChEBI" id="CHEBI:145989"/>
    </ligand>
</feature>
<evidence type="ECO:0000256" key="4">
    <source>
        <dbReference type="ARBA" id="ARBA00022679"/>
    </source>
</evidence>
<feature type="binding site" evidence="7">
    <location>
        <position position="47"/>
    </location>
    <ligand>
        <name>phosphoenolpyruvate</name>
        <dbReference type="ChEBI" id="CHEBI:58702"/>
    </ligand>
</feature>
<feature type="binding site" evidence="7">
    <location>
        <position position="47"/>
    </location>
    <ligand>
        <name>3-phosphoshikimate</name>
        <dbReference type="ChEBI" id="CHEBI:145989"/>
    </ligand>
</feature>
<dbReference type="UniPathway" id="UPA00053">
    <property type="reaction ID" value="UER00089"/>
</dbReference>
<dbReference type="InterPro" id="IPR013792">
    <property type="entry name" value="RNA3'P_cycl/enolpyr_Trfase_a/b"/>
</dbReference>
<accession>U3GX47</accession>
<proteinExistence type="inferred from homology"/>
<name>U3GX47_9CORY</name>
<evidence type="ECO:0000256" key="5">
    <source>
        <dbReference type="ARBA" id="ARBA00023141"/>
    </source>
</evidence>
<dbReference type="PATRIC" id="fig|1348662.3.peg.375"/>
<comment type="similarity">
    <text evidence="2 7">Belongs to the EPSP synthase family.</text>
</comment>
<feature type="binding site" evidence="7">
    <location>
        <position position="427"/>
    </location>
    <ligand>
        <name>phosphoenolpyruvate</name>
        <dbReference type="ChEBI" id="CHEBI:58702"/>
    </ligand>
</feature>
<dbReference type="GO" id="GO:0009073">
    <property type="term" value="P:aromatic amino acid family biosynthetic process"/>
    <property type="evidence" value="ECO:0007669"/>
    <property type="project" value="UniProtKB-KW"/>
</dbReference>
<evidence type="ECO:0000256" key="6">
    <source>
        <dbReference type="ARBA" id="ARBA00044633"/>
    </source>
</evidence>
<feature type="binding site" evidence="7">
    <location>
        <position position="386"/>
    </location>
    <ligand>
        <name>phosphoenolpyruvate</name>
        <dbReference type="ChEBI" id="CHEBI:58702"/>
    </ligand>
</feature>
<evidence type="ECO:0000313" key="9">
    <source>
        <dbReference type="EMBL" id="AGU14551.1"/>
    </source>
</evidence>
<dbReference type="CDD" id="cd01556">
    <property type="entry name" value="EPSP_synthase"/>
    <property type="match status" value="1"/>
</dbReference>
<evidence type="ECO:0000313" key="10">
    <source>
        <dbReference type="Proteomes" id="UP000016943"/>
    </source>
</evidence>
<feature type="binding site" evidence="7">
    <location>
        <position position="382"/>
    </location>
    <ligand>
        <name>3-phosphoshikimate</name>
        <dbReference type="ChEBI" id="CHEBI:145989"/>
    </ligand>
</feature>
<evidence type="ECO:0000256" key="3">
    <source>
        <dbReference type="ARBA" id="ARBA00022605"/>
    </source>
</evidence>
<dbReference type="GO" id="GO:0008652">
    <property type="term" value="P:amino acid biosynthetic process"/>
    <property type="evidence" value="ECO:0007669"/>
    <property type="project" value="UniProtKB-KW"/>
</dbReference>
<comment type="subcellular location">
    <subcellularLocation>
        <location evidence="7">Cytoplasm</location>
    </subcellularLocation>
</comment>
<dbReference type="AlphaFoldDB" id="U3GX47"/>
<feature type="binding site" evidence="7">
    <location>
        <position position="197"/>
    </location>
    <ligand>
        <name>3-phosphoshikimate</name>
        <dbReference type="ChEBI" id="CHEBI:145989"/>
    </ligand>
</feature>
<feature type="binding site" evidence="7">
    <location>
        <position position="118"/>
    </location>
    <ligand>
        <name>phosphoenolpyruvate</name>
        <dbReference type="ChEBI" id="CHEBI:58702"/>
    </ligand>
</feature>
<feature type="binding site" evidence="7">
    <location>
        <position position="52"/>
    </location>
    <ligand>
        <name>3-phosphoshikimate</name>
        <dbReference type="ChEBI" id="CHEBI:145989"/>
    </ligand>
</feature>
<dbReference type="EMBL" id="CP006365">
    <property type="protein sequence ID" value="AGU14551.1"/>
    <property type="molecule type" value="Genomic_DNA"/>
</dbReference>
<dbReference type="NCBIfam" id="TIGR01356">
    <property type="entry name" value="aroA"/>
    <property type="match status" value="1"/>
</dbReference>
<comment type="pathway">
    <text evidence="1 7">Metabolic intermediate biosynthesis; chorismate biosynthesis; chorismate from D-erythrose 4-phosphate and phosphoenolpyruvate: step 6/7.</text>
</comment>
<dbReference type="InterPro" id="IPR001986">
    <property type="entry name" value="Enolpyruvate_Tfrase_dom"/>
</dbReference>
<dbReference type="Gene3D" id="3.65.10.10">
    <property type="entry name" value="Enolpyruvate transferase domain"/>
    <property type="match status" value="2"/>
</dbReference>
<feature type="active site" description="Proton acceptor" evidence="7">
    <location>
        <position position="355"/>
    </location>
</feature>
<comment type="subunit">
    <text evidence="7">Monomer.</text>
</comment>
<keyword evidence="3 7" id="KW-0028">Amino-acid biosynthesis</keyword>
<feature type="binding site" evidence="7">
    <location>
        <position position="225"/>
    </location>
    <ligand>
        <name>3-phosphoshikimate</name>
        <dbReference type="ChEBI" id="CHEBI:145989"/>
    </ligand>
</feature>
<dbReference type="GO" id="GO:0005737">
    <property type="term" value="C:cytoplasm"/>
    <property type="evidence" value="ECO:0007669"/>
    <property type="project" value="UniProtKB-SubCell"/>
</dbReference>
<keyword evidence="5 7" id="KW-0057">Aromatic amino acid biosynthesis</keyword>
<dbReference type="PIRSF" id="PIRSF000505">
    <property type="entry name" value="EPSPS"/>
    <property type="match status" value="1"/>
</dbReference>
<protein>
    <recommendedName>
        <fullName evidence="7">3-phosphoshikimate 1-carboxyvinyltransferase</fullName>
        <ecNumber evidence="7">2.5.1.19</ecNumber>
    </recommendedName>
    <alternativeName>
        <fullName evidence="7">5-enolpyruvylshikimate-3-phosphate synthase</fullName>
        <shortName evidence="7">EPSP synthase</shortName>
        <shortName evidence="7">EPSPS</shortName>
    </alternativeName>
</protein>
<dbReference type="FunFam" id="3.65.10.10:FF:000011">
    <property type="entry name" value="3-phosphoshikimate 1-carboxyvinyltransferase"/>
    <property type="match status" value="1"/>
</dbReference>
<dbReference type="PROSITE" id="PS00104">
    <property type="entry name" value="EPSP_SYNTHASE_1"/>
    <property type="match status" value="1"/>
</dbReference>
<comment type="caution">
    <text evidence="7">Lacks conserved residue(s) required for the propagation of feature annotation.</text>
</comment>
<dbReference type="SUPFAM" id="SSF55205">
    <property type="entry name" value="EPT/RTPC-like"/>
    <property type="match status" value="1"/>
</dbReference>
<evidence type="ECO:0000256" key="2">
    <source>
        <dbReference type="ARBA" id="ARBA00009948"/>
    </source>
</evidence>
<dbReference type="Pfam" id="PF00275">
    <property type="entry name" value="EPSP_synthase"/>
    <property type="match status" value="1"/>
</dbReference>
<keyword evidence="7" id="KW-0963">Cytoplasm</keyword>
<dbReference type="PANTHER" id="PTHR21090:SF5">
    <property type="entry name" value="PENTAFUNCTIONAL AROM POLYPEPTIDE"/>
    <property type="match status" value="1"/>
</dbReference>
<dbReference type="Proteomes" id="UP000016943">
    <property type="component" value="Chromosome"/>
</dbReference>
<dbReference type="InterPro" id="IPR036968">
    <property type="entry name" value="Enolpyruvate_Tfrase_sf"/>
</dbReference>
<dbReference type="GO" id="GO:0003866">
    <property type="term" value="F:3-phosphoshikimate 1-carboxyvinyltransferase activity"/>
    <property type="evidence" value="ECO:0007669"/>
    <property type="project" value="UniProtKB-UniRule"/>
</dbReference>
<dbReference type="GO" id="GO:0009423">
    <property type="term" value="P:chorismate biosynthetic process"/>
    <property type="evidence" value="ECO:0007669"/>
    <property type="project" value="UniProtKB-UniRule"/>
</dbReference>
<dbReference type="PROSITE" id="PS00885">
    <property type="entry name" value="EPSP_SYNTHASE_2"/>
    <property type="match status" value="1"/>
</dbReference>
<feature type="domain" description="Enolpyruvate transferase" evidence="8">
    <location>
        <begin position="35"/>
        <end position="458"/>
    </location>
</feature>
<dbReference type="eggNOG" id="COG0128">
    <property type="taxonomic scope" value="Bacteria"/>
</dbReference>
<evidence type="ECO:0000256" key="7">
    <source>
        <dbReference type="HAMAP-Rule" id="MF_00210"/>
    </source>
</evidence>